<feature type="transmembrane region" description="Helical" evidence="5">
    <location>
        <begin position="20"/>
        <end position="40"/>
    </location>
</feature>
<dbReference type="AlphaFoldDB" id="A0A0E0CYE3"/>
<keyword evidence="5" id="KW-0472">Membrane</keyword>
<evidence type="ECO:0000256" key="1">
    <source>
        <dbReference type="ARBA" id="ARBA00004116"/>
    </source>
</evidence>
<dbReference type="Pfam" id="PF03088">
    <property type="entry name" value="Str_synth"/>
    <property type="match status" value="1"/>
</dbReference>
<name>A0A0E0CYE3_9ORYZ</name>
<dbReference type="STRING" id="40149.A0A0E0CYE3"/>
<protein>
    <recommendedName>
        <fullName evidence="6">Strictosidine synthase conserved region domain-containing protein</fullName>
    </recommendedName>
</protein>
<dbReference type="eggNOG" id="KOG1520">
    <property type="taxonomic scope" value="Eukaryota"/>
</dbReference>
<reference evidence="7" key="2">
    <citation type="submission" date="2018-05" db="EMBL/GenBank/DDBJ databases">
        <title>OmerRS3 (Oryza meridionalis Reference Sequence Version 3).</title>
        <authorList>
            <person name="Zhang J."/>
            <person name="Kudrna D."/>
            <person name="Lee S."/>
            <person name="Talag J."/>
            <person name="Welchert J."/>
            <person name="Wing R.A."/>
        </authorList>
    </citation>
    <scope>NUCLEOTIDE SEQUENCE [LARGE SCALE GENOMIC DNA]</scope>
    <source>
        <strain evidence="7">cv. OR44</strain>
    </source>
</reference>
<evidence type="ECO:0000313" key="7">
    <source>
        <dbReference type="EnsemblPlants" id="OMERI03G10790.3"/>
    </source>
</evidence>
<organism evidence="7">
    <name type="scientific">Oryza meridionalis</name>
    <dbReference type="NCBI Taxonomy" id="40149"/>
    <lineage>
        <taxon>Eukaryota</taxon>
        <taxon>Viridiplantae</taxon>
        <taxon>Streptophyta</taxon>
        <taxon>Embryophyta</taxon>
        <taxon>Tracheophyta</taxon>
        <taxon>Spermatophyta</taxon>
        <taxon>Magnoliopsida</taxon>
        <taxon>Liliopsida</taxon>
        <taxon>Poales</taxon>
        <taxon>Poaceae</taxon>
        <taxon>BOP clade</taxon>
        <taxon>Oryzoideae</taxon>
        <taxon>Oryzeae</taxon>
        <taxon>Oryzinae</taxon>
        <taxon>Oryza</taxon>
    </lineage>
</organism>
<evidence type="ECO:0000256" key="2">
    <source>
        <dbReference type="ARBA" id="ARBA00009191"/>
    </source>
</evidence>
<evidence type="ECO:0000256" key="5">
    <source>
        <dbReference type="SAM" id="Phobius"/>
    </source>
</evidence>
<sequence>MEEKKQQLRPQRGRDGILQYPHLFFAALALALLLTDPFHLGPLAGVDYRPVRHELAPYREVMARWQRDNGSRLRHGRLEFVGEVFGPESIEFDRHGRGPYAGLADGRVVRWMGEDAGWETFAVMSPDWSEKVCANGVESTTKKQHEMERRCGRPLGLRFHGETGELYVADAYYGLMSVGPNGGVATSLAREAGGSPVNFANDLDIHRNGSVFFTDTSTRYNRKCATAVSLSSAVSTIFPSIVQDFLIIIKLCRDHLNVLLEGEGTGRLLRYDPETNTAHVVLSGLVFPNGVQISDDQQFLLFSETTNCRIMRYWLEGPRAGQVEVFADLPGFPDNVRLSSGGGGGGGGRFWVAIDCCRTAAQEVFAKRPWLRTLYFKLPLTMRTLGKMVSMRMHTLVALLDGEGDVVEVLEDRGGEVMRLVSEVREVGRKLWIGTVAHNHIATIPYPLEEQSGSSNVLVGW</sequence>
<keyword evidence="8" id="KW-1185">Reference proteome</keyword>
<comment type="subcellular location">
    <subcellularLocation>
        <location evidence="1">Vacuole</location>
    </subcellularLocation>
</comment>
<proteinExistence type="inferred from homology"/>
<dbReference type="PANTHER" id="PTHR10426">
    <property type="entry name" value="STRICTOSIDINE SYNTHASE-RELATED"/>
    <property type="match status" value="1"/>
</dbReference>
<dbReference type="GO" id="GO:0005773">
    <property type="term" value="C:vacuole"/>
    <property type="evidence" value="ECO:0007669"/>
    <property type="project" value="UniProtKB-SubCell"/>
</dbReference>
<dbReference type="Gramene" id="OMERI03G10790.3">
    <property type="protein sequence ID" value="OMERI03G10790.3"/>
    <property type="gene ID" value="OMERI03G10790"/>
</dbReference>
<keyword evidence="3" id="KW-0926">Vacuole</keyword>
<dbReference type="SUPFAM" id="SSF63829">
    <property type="entry name" value="Calcium-dependent phosphotriesterase"/>
    <property type="match status" value="1"/>
</dbReference>
<evidence type="ECO:0000313" key="8">
    <source>
        <dbReference type="Proteomes" id="UP000008021"/>
    </source>
</evidence>
<dbReference type="PANTHER" id="PTHR10426:SF21">
    <property type="entry name" value="PROTEIN STRICTOSIDINE SYNTHASE-LIKE 13"/>
    <property type="match status" value="1"/>
</dbReference>
<dbReference type="Proteomes" id="UP000008021">
    <property type="component" value="Chromosome 3"/>
</dbReference>
<keyword evidence="4" id="KW-0325">Glycoprotein</keyword>
<keyword evidence="5" id="KW-1133">Transmembrane helix</keyword>
<dbReference type="Gene3D" id="2.120.10.30">
    <property type="entry name" value="TolB, C-terminal domain"/>
    <property type="match status" value="2"/>
</dbReference>
<dbReference type="Pfam" id="PF20067">
    <property type="entry name" value="SSL_N"/>
    <property type="match status" value="1"/>
</dbReference>
<dbReference type="InterPro" id="IPR018119">
    <property type="entry name" value="Strictosidine_synth_cons-reg"/>
</dbReference>
<evidence type="ECO:0000256" key="3">
    <source>
        <dbReference type="ARBA" id="ARBA00022554"/>
    </source>
</evidence>
<dbReference type="EnsemblPlants" id="OMERI03G10790.3">
    <property type="protein sequence ID" value="OMERI03G10790.3"/>
    <property type="gene ID" value="OMERI03G10790"/>
</dbReference>
<evidence type="ECO:0000256" key="4">
    <source>
        <dbReference type="ARBA" id="ARBA00023180"/>
    </source>
</evidence>
<feature type="domain" description="Strictosidine synthase conserved region" evidence="6">
    <location>
        <begin position="253"/>
        <end position="317"/>
    </location>
</feature>
<dbReference type="GO" id="GO:0016787">
    <property type="term" value="F:hydrolase activity"/>
    <property type="evidence" value="ECO:0007669"/>
    <property type="project" value="TreeGrafter"/>
</dbReference>
<dbReference type="InterPro" id="IPR011042">
    <property type="entry name" value="6-blade_b-propeller_TolB-like"/>
</dbReference>
<dbReference type="GO" id="GO:0012505">
    <property type="term" value="C:endomembrane system"/>
    <property type="evidence" value="ECO:0007669"/>
    <property type="project" value="TreeGrafter"/>
</dbReference>
<reference evidence="7" key="1">
    <citation type="submission" date="2015-04" db="UniProtKB">
        <authorList>
            <consortium name="EnsemblPlants"/>
        </authorList>
    </citation>
    <scope>IDENTIFICATION</scope>
</reference>
<evidence type="ECO:0000259" key="6">
    <source>
        <dbReference type="Pfam" id="PF03088"/>
    </source>
</evidence>
<comment type="similarity">
    <text evidence="2">Belongs to the strictosidine synthase family.</text>
</comment>
<keyword evidence="5" id="KW-0812">Transmembrane</keyword>
<accession>A0A0E0CYE3</accession>